<evidence type="ECO:0000256" key="1">
    <source>
        <dbReference type="SAM" id="Phobius"/>
    </source>
</evidence>
<dbReference type="EMBL" id="JBBPBM010000014">
    <property type="protein sequence ID" value="KAK8560078.1"/>
    <property type="molecule type" value="Genomic_DNA"/>
</dbReference>
<gene>
    <name evidence="2" type="ORF">V6N12_012881</name>
</gene>
<protein>
    <submittedName>
        <fullName evidence="2">Uncharacterized protein</fullName>
    </submittedName>
</protein>
<keyword evidence="1" id="KW-0472">Membrane</keyword>
<reference evidence="2 3" key="1">
    <citation type="journal article" date="2024" name="G3 (Bethesda)">
        <title>Genome assembly of Hibiscus sabdariffa L. provides insights into metabolisms of medicinal natural products.</title>
        <authorList>
            <person name="Kim T."/>
        </authorList>
    </citation>
    <scope>NUCLEOTIDE SEQUENCE [LARGE SCALE GENOMIC DNA]</scope>
    <source>
        <strain evidence="2">TK-2024</strain>
        <tissue evidence="2">Old leaves</tissue>
    </source>
</reference>
<keyword evidence="1" id="KW-0812">Transmembrane</keyword>
<evidence type="ECO:0000313" key="3">
    <source>
        <dbReference type="Proteomes" id="UP001472677"/>
    </source>
</evidence>
<proteinExistence type="predicted"/>
<name>A0ABR2EFP4_9ROSI</name>
<keyword evidence="1" id="KW-1133">Transmembrane helix</keyword>
<dbReference type="Proteomes" id="UP001472677">
    <property type="component" value="Unassembled WGS sequence"/>
</dbReference>
<feature type="transmembrane region" description="Helical" evidence="1">
    <location>
        <begin position="20"/>
        <end position="46"/>
    </location>
</feature>
<comment type="caution">
    <text evidence="2">The sequence shown here is derived from an EMBL/GenBank/DDBJ whole genome shotgun (WGS) entry which is preliminary data.</text>
</comment>
<evidence type="ECO:0000313" key="2">
    <source>
        <dbReference type="EMBL" id="KAK8560078.1"/>
    </source>
</evidence>
<sequence length="91" mass="9898">MNNKPYPAAVSEFCRQKLSVYLLFWVVLLCSMDFGCIAVGSLIGLFSHHPSSRDAPSLPCCGAVATAVEMGFWKPYQPLLGEIGSWATSQV</sequence>
<keyword evidence="3" id="KW-1185">Reference proteome</keyword>
<organism evidence="2 3">
    <name type="scientific">Hibiscus sabdariffa</name>
    <name type="common">roselle</name>
    <dbReference type="NCBI Taxonomy" id="183260"/>
    <lineage>
        <taxon>Eukaryota</taxon>
        <taxon>Viridiplantae</taxon>
        <taxon>Streptophyta</taxon>
        <taxon>Embryophyta</taxon>
        <taxon>Tracheophyta</taxon>
        <taxon>Spermatophyta</taxon>
        <taxon>Magnoliopsida</taxon>
        <taxon>eudicotyledons</taxon>
        <taxon>Gunneridae</taxon>
        <taxon>Pentapetalae</taxon>
        <taxon>rosids</taxon>
        <taxon>malvids</taxon>
        <taxon>Malvales</taxon>
        <taxon>Malvaceae</taxon>
        <taxon>Malvoideae</taxon>
        <taxon>Hibiscus</taxon>
    </lineage>
</organism>
<accession>A0ABR2EFP4</accession>